<dbReference type="GO" id="GO:0006826">
    <property type="term" value="P:iron ion transport"/>
    <property type="evidence" value="ECO:0007669"/>
    <property type="project" value="UniProtKB-KW"/>
</dbReference>
<dbReference type="InterPro" id="IPR036942">
    <property type="entry name" value="Beta-barrel_TonB_sf"/>
</dbReference>
<dbReference type="GO" id="GO:0009279">
    <property type="term" value="C:cell outer membrane"/>
    <property type="evidence" value="ECO:0007669"/>
    <property type="project" value="UniProtKB-SubCell"/>
</dbReference>
<evidence type="ECO:0000256" key="8">
    <source>
        <dbReference type="ARBA" id="ARBA00023136"/>
    </source>
</evidence>
<evidence type="ECO:0000313" key="14">
    <source>
        <dbReference type="EMBL" id="TWV58990.1"/>
    </source>
</evidence>
<dbReference type="SMART" id="SM00965">
    <property type="entry name" value="STN"/>
    <property type="match status" value="1"/>
</dbReference>
<keyword evidence="6" id="KW-0408">Iron</keyword>
<keyword evidence="4" id="KW-0406">Ion transport</keyword>
<dbReference type="Pfam" id="PF00593">
    <property type="entry name" value="TonB_dep_Rec_b-barrel"/>
    <property type="match status" value="1"/>
</dbReference>
<keyword evidence="14" id="KW-0675">Receptor</keyword>
<dbReference type="Proteomes" id="UP000315827">
    <property type="component" value="Unassembled WGS sequence"/>
</dbReference>
<dbReference type="InterPro" id="IPR012910">
    <property type="entry name" value="Plug_dom"/>
</dbReference>
<dbReference type="Gene3D" id="2.170.130.10">
    <property type="entry name" value="TonB-dependent receptor, plug domain"/>
    <property type="match status" value="1"/>
</dbReference>
<evidence type="ECO:0000313" key="15">
    <source>
        <dbReference type="EMBL" id="WET63458.1"/>
    </source>
</evidence>
<dbReference type="Pfam" id="PF13715">
    <property type="entry name" value="CarbopepD_reg_2"/>
    <property type="match status" value="1"/>
</dbReference>
<evidence type="ECO:0000256" key="5">
    <source>
        <dbReference type="ARBA" id="ARBA00022692"/>
    </source>
</evidence>
<dbReference type="NCBIfam" id="TIGR04057">
    <property type="entry name" value="SusC_RagA_signa"/>
    <property type="match status" value="1"/>
</dbReference>
<name>A0A174SW52_PARDI</name>
<keyword evidence="12" id="KW-1133">Transmembrane helix</keyword>
<evidence type="ECO:0000256" key="3">
    <source>
        <dbReference type="ARBA" id="ARBA00022452"/>
    </source>
</evidence>
<dbReference type="NCBIfam" id="TIGR04056">
    <property type="entry name" value="OMP_RagA_SusC"/>
    <property type="match status" value="1"/>
</dbReference>
<dbReference type="InterPro" id="IPR023997">
    <property type="entry name" value="TonB-dep_OMP_SusC/RagA_CS"/>
</dbReference>
<evidence type="ECO:0000256" key="9">
    <source>
        <dbReference type="ARBA" id="ARBA00023237"/>
    </source>
</evidence>
<dbReference type="Pfam" id="PF07715">
    <property type="entry name" value="Plug"/>
    <property type="match status" value="1"/>
</dbReference>
<dbReference type="FunFam" id="2.60.40.1120:FF:000003">
    <property type="entry name" value="Outer membrane protein Omp121"/>
    <property type="match status" value="1"/>
</dbReference>
<gene>
    <name evidence="14" type="ORF">FSA05_19695</name>
    <name evidence="15" type="ORF">P2T59_17380</name>
</gene>
<protein>
    <submittedName>
        <fullName evidence="15">SusC/RagA family TonB-linked outer membrane protein</fullName>
    </submittedName>
    <submittedName>
        <fullName evidence="14">TonB-dependent receptor</fullName>
    </submittedName>
</protein>
<proteinExistence type="inferred from homology"/>
<evidence type="ECO:0000313" key="16">
    <source>
        <dbReference type="Proteomes" id="UP000315827"/>
    </source>
</evidence>
<dbReference type="Gene3D" id="2.40.170.20">
    <property type="entry name" value="TonB-dependent receptor, beta-barrel domain"/>
    <property type="match status" value="1"/>
</dbReference>
<dbReference type="InterPro" id="IPR000531">
    <property type="entry name" value="Beta-barrel_TonB"/>
</dbReference>
<dbReference type="InterPro" id="IPR023996">
    <property type="entry name" value="TonB-dep_OMP_SusC/RagA"/>
</dbReference>
<feature type="domain" description="Secretin/TonB short N-terminal" evidence="13">
    <location>
        <begin position="67"/>
        <end position="118"/>
    </location>
</feature>
<evidence type="ECO:0000256" key="1">
    <source>
        <dbReference type="ARBA" id="ARBA00004571"/>
    </source>
</evidence>
<dbReference type="SUPFAM" id="SSF49464">
    <property type="entry name" value="Carboxypeptidase regulatory domain-like"/>
    <property type="match status" value="1"/>
</dbReference>
<evidence type="ECO:0000256" key="10">
    <source>
        <dbReference type="PROSITE-ProRule" id="PRU01360"/>
    </source>
</evidence>
<sequence length="1104" mass="121452">MKKDTGIRVKYGVPYFIVRVMAIGMLFLILNTSNILAATESPVVLDLSLNQTTLEQVFRELEKQSGYSIIYKSSEVNLKEVLSVDVSKEPLENVLNKVLRKQGLTYEIKDEHIIIYKAKANKEIHAVIKQQNKKISGVVKDAQGEPMIGVSVLEEGTQNGTVTDFNGNYVLEVQNGKAALVFSYIGYVSKKVSIGNLSVVNVALDEDVQRLDDVVVVGYAIGNKRSVSGAVEKVKKEDMNSGVVTEPLDAVKGKVAGVVISNVGGDPTSDMNIRIRGTTSLSGGNDPLVIIDGVFGDLSMLNAISPSDIESLTILKDASETAQYGSRGASGVIVVTTAKGRAGFAQIEYNGLFGVNKVYKNLGMLTADEWRAGAVAMGLSTNDMGASTNWFEEVERSASLTQTHNLSFTSGNDNSNLRASLGVIRRPGLLKNSSSNSYTAKVDASQYAFQKRVKFDLGMFGSRREGDHQFDMYRTIYSAAAYNPTYPNYKNPETGIWDEDKTAIEVYNPLGMLEITNKKIASHVNVNGRVNVEIIKGLNLTGFGSYTYYSLNDRRYIPNDIQQGSMNGNGQAYLKYAERNDLMGNLQLNYAREFGRHSINALALLEAQTQSLFESSTKTSGYETNYFTYNNLKAGANISWGDATSNATRFALLSYMARFNYMYDSRYVVTANVRRDGSSKLGYGNKWGFFPSASVAWIASNEAFMKSLTFIDNLKVRAGYGVTGNQDAIDPYQSLSLMAPNGTTLVDGSATTTFYIDSNPNPDLRWEKKYTFDVGVDLAMFQSRLRLTMDYYASTTKDMLYTYTVPVPPFVYTSMLANLGEMTNNGFEVAISGDIIKKKDFSLTVGTNLSFQKNKLKSLSGTYMGSEFTTSKYIQVSAVNAPSLTQYAGVTYLTEGQPLGVFYIPHCNGLVEKEDGKFVYDIADLDGDGKVDLSDSGDRYIAGQALPKVYMGGFVNMRYKDFDLAVQLNGAFGHKIYNGTSLTFNNLSLYPTYNILDGALDKRIYDIKISDYYLENGNYVNIEYITLGYNIPVKKLKIEKYLKSLRLAFSVNNVATITGYSGMTPLINSANVASKSSVSGTLGVDDKLIYPLSRTYSLSLGVKF</sequence>
<dbReference type="EMBL" id="CP120353">
    <property type="protein sequence ID" value="WET63458.1"/>
    <property type="molecule type" value="Genomic_DNA"/>
</dbReference>
<evidence type="ECO:0000256" key="11">
    <source>
        <dbReference type="RuleBase" id="RU003357"/>
    </source>
</evidence>
<keyword evidence="9 10" id="KW-0998">Cell outer membrane</keyword>
<evidence type="ECO:0000256" key="7">
    <source>
        <dbReference type="ARBA" id="ARBA00023077"/>
    </source>
</evidence>
<dbReference type="PROSITE" id="PS52016">
    <property type="entry name" value="TONB_DEPENDENT_REC_3"/>
    <property type="match status" value="1"/>
</dbReference>
<accession>A0A174SW52</accession>
<dbReference type="SUPFAM" id="SSF56935">
    <property type="entry name" value="Porins"/>
    <property type="match status" value="1"/>
</dbReference>
<reference evidence="15" key="2">
    <citation type="submission" date="2023-03" db="EMBL/GenBank/DDBJ databases">
        <title>Parabacteroides distasonis, a bacteria resistant against UC.</title>
        <authorList>
            <person name="Dai W."/>
        </authorList>
    </citation>
    <scope>NUCLEOTIDE SEQUENCE</scope>
    <source>
        <strain evidence="15">F1-28</strain>
    </source>
</reference>
<keyword evidence="7 11" id="KW-0798">TonB box</keyword>
<evidence type="ECO:0000256" key="4">
    <source>
        <dbReference type="ARBA" id="ARBA00022496"/>
    </source>
</evidence>
<evidence type="ECO:0000256" key="12">
    <source>
        <dbReference type="SAM" id="Phobius"/>
    </source>
</evidence>
<dbReference type="Gene3D" id="2.60.40.1120">
    <property type="entry name" value="Carboxypeptidase-like, regulatory domain"/>
    <property type="match status" value="1"/>
</dbReference>
<dbReference type="InterPro" id="IPR011662">
    <property type="entry name" value="Secretin/TonB_short_N"/>
</dbReference>
<dbReference type="RefSeq" id="WP_005863636.1">
    <property type="nucleotide sequence ID" value="NZ_CAXSKO010000009.1"/>
</dbReference>
<dbReference type="Gene3D" id="3.55.50.30">
    <property type="match status" value="1"/>
</dbReference>
<evidence type="ECO:0000256" key="2">
    <source>
        <dbReference type="ARBA" id="ARBA00022448"/>
    </source>
</evidence>
<keyword evidence="3 10" id="KW-1134">Transmembrane beta strand</keyword>
<feature type="transmembrane region" description="Helical" evidence="12">
    <location>
        <begin position="12"/>
        <end position="30"/>
    </location>
</feature>
<organism evidence="14 16">
    <name type="scientific">Parabacteroides distasonis</name>
    <dbReference type="NCBI Taxonomy" id="823"/>
    <lineage>
        <taxon>Bacteria</taxon>
        <taxon>Pseudomonadati</taxon>
        <taxon>Bacteroidota</taxon>
        <taxon>Bacteroidia</taxon>
        <taxon>Bacteroidales</taxon>
        <taxon>Tannerellaceae</taxon>
        <taxon>Parabacteroides</taxon>
    </lineage>
</organism>
<dbReference type="InterPro" id="IPR008969">
    <property type="entry name" value="CarboxyPept-like_regulatory"/>
</dbReference>
<keyword evidence="8 10" id="KW-0472">Membrane</keyword>
<keyword evidence="2 10" id="KW-0813">Transport</keyword>
<keyword evidence="4" id="KW-0410">Iron transport</keyword>
<keyword evidence="5 10" id="KW-0812">Transmembrane</keyword>
<evidence type="ECO:0000259" key="13">
    <source>
        <dbReference type="SMART" id="SM00965"/>
    </source>
</evidence>
<dbReference type="InterPro" id="IPR039426">
    <property type="entry name" value="TonB-dep_rcpt-like"/>
</dbReference>
<dbReference type="EMBL" id="VOHW01000017">
    <property type="protein sequence ID" value="TWV58990.1"/>
    <property type="molecule type" value="Genomic_DNA"/>
</dbReference>
<comment type="subcellular location">
    <subcellularLocation>
        <location evidence="1 10">Cell outer membrane</location>
        <topology evidence="1 10">Multi-pass membrane protein</topology>
    </subcellularLocation>
</comment>
<comment type="similarity">
    <text evidence="10 11">Belongs to the TonB-dependent receptor family.</text>
</comment>
<dbReference type="AlphaFoldDB" id="A0A174SW52"/>
<evidence type="ECO:0000256" key="6">
    <source>
        <dbReference type="ARBA" id="ARBA00023004"/>
    </source>
</evidence>
<dbReference type="Proteomes" id="UP001221009">
    <property type="component" value="Chromosome"/>
</dbReference>
<reference evidence="14 16" key="1">
    <citation type="submission" date="2019-07" db="EMBL/GenBank/DDBJ databases">
        <title>Genome sequencing of Parabacteroides distasonis iSURF_7.</title>
        <authorList>
            <person name="Degefu H.N."/>
            <person name="Ruoff K.L."/>
            <person name="Price C.E."/>
            <person name="Valls R.A."/>
            <person name="O'Toole G.A."/>
        </authorList>
    </citation>
    <scope>NUCLEOTIDE SEQUENCE [LARGE SCALE GENOMIC DNA]</scope>
    <source>
        <strain evidence="14 16">CFPLTA003_1B</strain>
    </source>
</reference>
<dbReference type="InterPro" id="IPR037066">
    <property type="entry name" value="Plug_dom_sf"/>
</dbReference>
<dbReference type="Pfam" id="PF07660">
    <property type="entry name" value="STN"/>
    <property type="match status" value="1"/>
</dbReference>